<keyword evidence="1" id="KW-0472">Membrane</keyword>
<feature type="transmembrane region" description="Helical" evidence="1">
    <location>
        <begin position="125"/>
        <end position="142"/>
    </location>
</feature>
<name>A1ZS70_MICM2</name>
<feature type="transmembrane region" description="Helical" evidence="1">
    <location>
        <begin position="154"/>
        <end position="172"/>
    </location>
</feature>
<dbReference type="eggNOG" id="ENOG5032BRS">
    <property type="taxonomic scope" value="Bacteria"/>
</dbReference>
<feature type="transmembrane region" description="Helical" evidence="1">
    <location>
        <begin position="69"/>
        <end position="89"/>
    </location>
</feature>
<proteinExistence type="predicted"/>
<comment type="caution">
    <text evidence="2">The sequence shown here is derived from an EMBL/GenBank/DDBJ whole genome shotgun (WGS) entry which is preliminary data.</text>
</comment>
<dbReference type="OrthoDB" id="1441218at2"/>
<evidence type="ECO:0000256" key="1">
    <source>
        <dbReference type="SAM" id="Phobius"/>
    </source>
</evidence>
<keyword evidence="3" id="KW-1185">Reference proteome</keyword>
<keyword evidence="1" id="KW-1133">Transmembrane helix</keyword>
<gene>
    <name evidence="2" type="ORF">M23134_00759</name>
</gene>
<evidence type="ECO:0000313" key="2">
    <source>
        <dbReference type="EMBL" id="EAY26793.1"/>
    </source>
</evidence>
<dbReference type="Proteomes" id="UP000004095">
    <property type="component" value="Unassembled WGS sequence"/>
</dbReference>
<organism evidence="2 3">
    <name type="scientific">Microscilla marina ATCC 23134</name>
    <dbReference type="NCBI Taxonomy" id="313606"/>
    <lineage>
        <taxon>Bacteria</taxon>
        <taxon>Pseudomonadati</taxon>
        <taxon>Bacteroidota</taxon>
        <taxon>Cytophagia</taxon>
        <taxon>Cytophagales</taxon>
        <taxon>Microscillaceae</taxon>
        <taxon>Microscilla</taxon>
    </lineage>
</organism>
<reference evidence="2 3" key="1">
    <citation type="submission" date="2007-01" db="EMBL/GenBank/DDBJ databases">
        <authorList>
            <person name="Haygood M."/>
            <person name="Podell S."/>
            <person name="Anderson C."/>
            <person name="Hopkinson B."/>
            <person name="Roe K."/>
            <person name="Barbeau K."/>
            <person name="Gaasterland T."/>
            <person name="Ferriera S."/>
            <person name="Johnson J."/>
            <person name="Kravitz S."/>
            <person name="Beeson K."/>
            <person name="Sutton G."/>
            <person name="Rogers Y.-H."/>
            <person name="Friedman R."/>
            <person name="Frazier M."/>
            <person name="Venter J.C."/>
        </authorList>
    </citation>
    <scope>NUCLEOTIDE SEQUENCE [LARGE SCALE GENOMIC DNA]</scope>
    <source>
        <strain evidence="2 3">ATCC 23134</strain>
    </source>
</reference>
<feature type="transmembrane region" description="Helical" evidence="1">
    <location>
        <begin position="44"/>
        <end position="63"/>
    </location>
</feature>
<protein>
    <submittedName>
        <fullName evidence="2">Uncharacterized protein</fullName>
    </submittedName>
</protein>
<evidence type="ECO:0000313" key="3">
    <source>
        <dbReference type="Proteomes" id="UP000004095"/>
    </source>
</evidence>
<dbReference type="AlphaFoldDB" id="A1ZS70"/>
<accession>A1ZS70</accession>
<sequence length="197" mass="23125">MIEDELKKIWQSSPQQEQVKFEKSRFMMEVQSNVDRFHKGLKWLYLREALGVIMVIPIFAVYAFIFPQILAKIASVLIILWAIYILLVIDKTKKKRPTEYTDNYLDYLHKTKAYLELHKKLRDKVLYWYVAPFISFTFLFMVGLSEGKPNRASLLVKVGVVCVIIAVIIHFLNKVSVKRFVAPKLKKVNELIKSLEE</sequence>
<dbReference type="RefSeq" id="WP_002700301.1">
    <property type="nucleotide sequence ID" value="NZ_AAWS01000030.1"/>
</dbReference>
<keyword evidence="1" id="KW-0812">Transmembrane</keyword>
<dbReference type="EMBL" id="AAWS01000030">
    <property type="protein sequence ID" value="EAY26793.1"/>
    <property type="molecule type" value="Genomic_DNA"/>
</dbReference>